<evidence type="ECO:0000313" key="2">
    <source>
        <dbReference type="Proteomes" id="UP000026922"/>
    </source>
</evidence>
<organism evidence="1 2">
    <name type="scientific">Holospora undulata HU1</name>
    <dbReference type="NCBI Taxonomy" id="1321371"/>
    <lineage>
        <taxon>Bacteria</taxon>
        <taxon>Pseudomonadati</taxon>
        <taxon>Pseudomonadota</taxon>
        <taxon>Alphaproteobacteria</taxon>
        <taxon>Holosporales</taxon>
        <taxon>Holosporaceae</taxon>
        <taxon>Holospora</taxon>
    </lineage>
</organism>
<comment type="caution">
    <text evidence="1">The sequence shown here is derived from an EMBL/GenBank/DDBJ whole genome shotgun (WGS) entry which is preliminary data.</text>
</comment>
<dbReference type="AlphaFoldDB" id="A0A061JHT0"/>
<keyword evidence="2" id="KW-1185">Reference proteome</keyword>
<reference evidence="1 2" key="1">
    <citation type="journal article" date="2013" name="Genome Announc.">
        <title>Draft Genome Sequence of Holospora undulata Strain HU1, a Micronucleus-Specific Symbiont of the Ciliate Paramecium caudatum.</title>
        <authorList>
            <person name="Dohra H."/>
            <person name="Suzuki H."/>
            <person name="Suzuki T."/>
            <person name="Tanaka K."/>
            <person name="Fujishima M."/>
        </authorList>
    </citation>
    <scope>NUCLEOTIDE SEQUENCE [LARGE SCALE GENOMIC DNA]</scope>
    <source>
        <strain evidence="1 2">HU1</strain>
    </source>
</reference>
<evidence type="ECO:0000313" key="1">
    <source>
        <dbReference type="EMBL" id="ETZ04958.1"/>
    </source>
</evidence>
<dbReference type="EMBL" id="ARPM03000131">
    <property type="protein sequence ID" value="ETZ04958.1"/>
    <property type="molecule type" value="Genomic_DNA"/>
</dbReference>
<proteinExistence type="predicted"/>
<gene>
    <name evidence="1" type="ORF">K737_300619</name>
</gene>
<protein>
    <submittedName>
        <fullName evidence="1">Uncharacterized protein</fullName>
    </submittedName>
</protein>
<sequence length="88" mass="10231">MSNFVHGLFLLLTPSRVLLYITTADLDMQNLSAIFSNDNPCFVFNTFFENLEPVFMNKKVWYKRPGGVEEELSKRYKKERVGSNKASF</sequence>
<accession>A0A061JHT0</accession>
<name>A0A061JHT0_9PROT</name>
<dbReference type="Proteomes" id="UP000026922">
    <property type="component" value="Unassembled WGS sequence"/>
</dbReference>